<dbReference type="CDD" id="cd03811">
    <property type="entry name" value="GT4_GT28_WabH-like"/>
    <property type="match status" value="1"/>
</dbReference>
<proteinExistence type="predicted"/>
<dbReference type="Pfam" id="PF00534">
    <property type="entry name" value="Glycos_transf_1"/>
    <property type="match status" value="1"/>
</dbReference>
<gene>
    <name evidence="3" type="ORF">ERCICUMA2628_170</name>
</gene>
<dbReference type="PANTHER" id="PTHR12526">
    <property type="entry name" value="GLYCOSYLTRANSFERASE"/>
    <property type="match status" value="1"/>
</dbReference>
<dbReference type="InterPro" id="IPR028098">
    <property type="entry name" value="Glyco_trans_4-like_N"/>
</dbReference>
<dbReference type="InterPro" id="IPR001296">
    <property type="entry name" value="Glyco_trans_1"/>
</dbReference>
<dbReference type="OrthoDB" id="9792269at2"/>
<feature type="domain" description="Glycosyltransferase subfamily 4-like N-terminal" evidence="2">
    <location>
        <begin position="13"/>
        <end position="181"/>
    </location>
</feature>
<dbReference type="Gene3D" id="3.40.50.2000">
    <property type="entry name" value="Glycogen Phosphorylase B"/>
    <property type="match status" value="2"/>
</dbReference>
<organism evidence="3 4">
    <name type="scientific">Candidatus Erwinia haradaeae</name>
    <dbReference type="NCBI Taxonomy" id="1922217"/>
    <lineage>
        <taxon>Bacteria</taxon>
        <taxon>Pseudomonadati</taxon>
        <taxon>Pseudomonadota</taxon>
        <taxon>Gammaproteobacteria</taxon>
        <taxon>Enterobacterales</taxon>
        <taxon>Erwiniaceae</taxon>
        <taxon>Erwinia</taxon>
    </lineage>
</organism>
<feature type="domain" description="Glycosyl transferase family 1" evidence="1">
    <location>
        <begin position="198"/>
        <end position="338"/>
    </location>
</feature>
<protein>
    <submittedName>
        <fullName evidence="3">Glycosyl transferase group 1 family protein</fullName>
    </submittedName>
</protein>
<name>A0A451D1X4_9GAMM</name>
<dbReference type="Proteomes" id="UP000294412">
    <property type="component" value="Chromosome"/>
</dbReference>
<accession>A0A451D1X4</accession>
<evidence type="ECO:0000259" key="1">
    <source>
        <dbReference type="Pfam" id="PF00534"/>
    </source>
</evidence>
<keyword evidence="3" id="KW-0808">Transferase</keyword>
<dbReference type="EMBL" id="LR217703">
    <property type="protein sequence ID" value="VFP79620.1"/>
    <property type="molecule type" value="Genomic_DNA"/>
</dbReference>
<dbReference type="Pfam" id="PF13439">
    <property type="entry name" value="Glyco_transf_4"/>
    <property type="match status" value="1"/>
</dbReference>
<dbReference type="RefSeq" id="WP_157993404.1">
    <property type="nucleotide sequence ID" value="NZ_LR217703.1"/>
</dbReference>
<dbReference type="GO" id="GO:0016757">
    <property type="term" value="F:glycosyltransferase activity"/>
    <property type="evidence" value="ECO:0007669"/>
    <property type="project" value="InterPro"/>
</dbReference>
<dbReference type="SUPFAM" id="SSF53756">
    <property type="entry name" value="UDP-Glycosyltransferase/glycogen phosphorylase"/>
    <property type="match status" value="1"/>
</dbReference>
<dbReference type="GO" id="GO:1901135">
    <property type="term" value="P:carbohydrate derivative metabolic process"/>
    <property type="evidence" value="ECO:0007669"/>
    <property type="project" value="UniProtKB-ARBA"/>
</dbReference>
<evidence type="ECO:0000313" key="3">
    <source>
        <dbReference type="EMBL" id="VFP79620.1"/>
    </source>
</evidence>
<dbReference type="PANTHER" id="PTHR12526:SF638">
    <property type="entry name" value="SPORE COAT PROTEIN SA"/>
    <property type="match status" value="1"/>
</dbReference>
<dbReference type="AlphaFoldDB" id="A0A451D1X4"/>
<evidence type="ECO:0000259" key="2">
    <source>
        <dbReference type="Pfam" id="PF13439"/>
    </source>
</evidence>
<evidence type="ECO:0000313" key="4">
    <source>
        <dbReference type="Proteomes" id="UP000294412"/>
    </source>
</evidence>
<sequence length="370" mass="42403">MRILMIIDGLPGGGAEKVVLTLCNDMQKKGHQMTLLSLRDVCHYTLPIGIQYHILENIKKQSSWKKFTKRSQSINALNQYITINEIKYGKYDLIFSHLYHTDRIVSHSHIFSSKRTWYCIHSMLSTAYLNHRHGVNRWLKRQQISKLYENKNIISVSKSVAKDLILNFSITPHRLVTINNPFQINNILIKATQNFNLPESPYLIHVGRFHPHKRHDRLLSAYAESKIPATLVLAGTGEIQQIHEIKKLIEKLHLLNRVIFAGFHKNPYPLIKNAKMLILSSDSEGFSNVIVEALICGTPVVSTRCPGGPTEILEKVGMGNMLTDLNSHALAKKMQEIYFSPPNPVDKKKLLIYDSNRICNKYLNLSIYQK</sequence>
<reference evidence="3 4" key="1">
    <citation type="submission" date="2019-02" db="EMBL/GenBank/DDBJ databases">
        <authorList>
            <person name="Manzano-Marin A."/>
            <person name="Manzano-Marin A."/>
        </authorList>
    </citation>
    <scope>NUCLEOTIDE SEQUENCE [LARGE SCALE GENOMIC DNA]</scope>
    <source>
        <strain evidence="3 4">ErCicuneomaculata</strain>
    </source>
</reference>